<keyword evidence="4" id="KW-0460">Magnesium</keyword>
<dbReference type="Pfam" id="PF04794">
    <property type="entry name" value="YdjC"/>
    <property type="match status" value="1"/>
</dbReference>
<dbReference type="Proteomes" id="UP000245695">
    <property type="component" value="Chromosome 1"/>
</dbReference>
<proteinExistence type="predicted"/>
<dbReference type="PANTHER" id="PTHR31609">
    <property type="entry name" value="YDJC DEACETYLASE FAMILY MEMBER"/>
    <property type="match status" value="1"/>
</dbReference>
<dbReference type="GO" id="GO:0046872">
    <property type="term" value="F:metal ion binding"/>
    <property type="evidence" value="ECO:0007669"/>
    <property type="project" value="UniProtKB-KW"/>
</dbReference>
<evidence type="ECO:0000256" key="4">
    <source>
        <dbReference type="ARBA" id="ARBA00022842"/>
    </source>
</evidence>
<evidence type="ECO:0000256" key="2">
    <source>
        <dbReference type="ARBA" id="ARBA00022723"/>
    </source>
</evidence>
<dbReference type="GO" id="GO:0019213">
    <property type="term" value="F:deacetylase activity"/>
    <property type="evidence" value="ECO:0007669"/>
    <property type="project" value="TreeGrafter"/>
</dbReference>
<dbReference type="Gene3D" id="3.20.20.370">
    <property type="entry name" value="Glycoside hydrolase/deacetylase"/>
    <property type="match status" value="1"/>
</dbReference>
<evidence type="ECO:0000313" key="6">
    <source>
        <dbReference type="EMBL" id="CEI74061.1"/>
    </source>
</evidence>
<dbReference type="SUPFAM" id="SSF88713">
    <property type="entry name" value="Glycoside hydrolase/deacetylase"/>
    <property type="match status" value="1"/>
</dbReference>
<evidence type="ECO:0000313" key="7">
    <source>
        <dbReference type="Proteomes" id="UP000245695"/>
    </source>
</evidence>
<evidence type="ECO:0000256" key="1">
    <source>
        <dbReference type="ARBA" id="ARBA00001946"/>
    </source>
</evidence>
<dbReference type="GO" id="GO:0016811">
    <property type="term" value="F:hydrolase activity, acting on carbon-nitrogen (but not peptide) bonds, in linear amides"/>
    <property type="evidence" value="ECO:0007669"/>
    <property type="project" value="InterPro"/>
</dbReference>
<keyword evidence="7" id="KW-1185">Reference proteome</keyword>
<dbReference type="InterPro" id="IPR011330">
    <property type="entry name" value="Glyco_hydro/deAcase_b/a-brl"/>
</dbReference>
<dbReference type="CDD" id="cd10803">
    <property type="entry name" value="YdjC_EF3048_like"/>
    <property type="match status" value="1"/>
</dbReference>
<keyword evidence="5" id="KW-0119">Carbohydrate metabolism</keyword>
<name>A0A2P2BUM7_9FIRM</name>
<gene>
    <name evidence="6" type="ORF">FRIFI_2538</name>
</gene>
<sequence>MTKLIVNADDFGYCKAVNYGIISAYKEGVVKSTTVMANMPGFEHAMKLLKENPGLACGVHMTISCNRPVLPNLESLVDENGRFFRRITNDVIDKMNLDEIYEELCAQIEKVKKYTEISHLDSHHHVHTLKKLQPVIERIIEKYKLPIRGGFEYNLEYSKVVPMLDTFYSDNVEIDYFKKNINTLKEYDALDIMTHPAYLDAYILNSTSYAMQRTKEHEILTSEEVKKYLNDNFELSSYRDI</sequence>
<dbReference type="NCBIfam" id="NF002559">
    <property type="entry name" value="PRK02134.1"/>
    <property type="match status" value="1"/>
</dbReference>
<dbReference type="RefSeq" id="WP_166506034.1">
    <property type="nucleotide sequence ID" value="NZ_JAKNTL010000002.1"/>
</dbReference>
<reference evidence="6 7" key="1">
    <citation type="submission" date="2014-09" db="EMBL/GenBank/DDBJ databases">
        <authorList>
            <person name="Hornung B.V."/>
        </authorList>
    </citation>
    <scope>NUCLEOTIDE SEQUENCE [LARGE SCALE GENOMIC DNA]</scope>
    <source>
        <strain evidence="6 7">FRIFI</strain>
    </source>
</reference>
<evidence type="ECO:0000256" key="5">
    <source>
        <dbReference type="ARBA" id="ARBA00023277"/>
    </source>
</evidence>
<accession>A0A2P2BUM7</accession>
<dbReference type="AlphaFoldDB" id="A0A2P2BUM7"/>
<dbReference type="GO" id="GO:0000272">
    <property type="term" value="P:polysaccharide catabolic process"/>
    <property type="evidence" value="ECO:0007669"/>
    <property type="project" value="InterPro"/>
</dbReference>
<keyword evidence="2" id="KW-0479">Metal-binding</keyword>
<evidence type="ECO:0000256" key="3">
    <source>
        <dbReference type="ARBA" id="ARBA00022801"/>
    </source>
</evidence>
<comment type="cofactor">
    <cofactor evidence="1">
        <name>Mg(2+)</name>
        <dbReference type="ChEBI" id="CHEBI:18420"/>
    </cofactor>
</comment>
<protein>
    <submittedName>
        <fullName evidence="6">UPF0249 protein BBR47 56650</fullName>
    </submittedName>
</protein>
<dbReference type="InterPro" id="IPR022948">
    <property type="entry name" value="COD_ChbG_bac"/>
</dbReference>
<dbReference type="PANTHER" id="PTHR31609:SF1">
    <property type="entry name" value="CARBOHYDRATE DEACETYLASE"/>
    <property type="match status" value="1"/>
</dbReference>
<keyword evidence="3" id="KW-0378">Hydrolase</keyword>
<dbReference type="KEGG" id="rhom:FRIFI_2538"/>
<dbReference type="InterPro" id="IPR006879">
    <property type="entry name" value="YdjC-like"/>
</dbReference>
<organism evidence="6 7">
    <name type="scientific">Romboutsia hominis</name>
    <dbReference type="NCBI Taxonomy" id="1507512"/>
    <lineage>
        <taxon>Bacteria</taxon>
        <taxon>Bacillati</taxon>
        <taxon>Bacillota</taxon>
        <taxon>Clostridia</taxon>
        <taxon>Peptostreptococcales</taxon>
        <taxon>Peptostreptococcaceae</taxon>
        <taxon>Romboutsia</taxon>
    </lineage>
</organism>
<dbReference type="EMBL" id="LN650648">
    <property type="protein sequence ID" value="CEI74061.1"/>
    <property type="molecule type" value="Genomic_DNA"/>
</dbReference>